<keyword evidence="1" id="KW-0378">Hydrolase</keyword>
<dbReference type="Proteomes" id="UP000198346">
    <property type="component" value="Unassembled WGS sequence"/>
</dbReference>
<dbReference type="Gene3D" id="3.40.350.10">
    <property type="entry name" value="Creatinase/prolidase N-terminal domain"/>
    <property type="match status" value="1"/>
</dbReference>
<dbReference type="GO" id="GO:0004177">
    <property type="term" value="F:aminopeptidase activity"/>
    <property type="evidence" value="ECO:0007669"/>
    <property type="project" value="UniProtKB-KW"/>
</dbReference>
<keyword evidence="1" id="KW-0031">Aminopeptidase</keyword>
<dbReference type="PANTHER" id="PTHR46112">
    <property type="entry name" value="AMINOPEPTIDASE"/>
    <property type="match status" value="1"/>
</dbReference>
<evidence type="ECO:0000313" key="2">
    <source>
        <dbReference type="Proteomes" id="UP000198346"/>
    </source>
</evidence>
<accession>A0A239PQM3</accession>
<sequence length="477" mass="53169">MVDRRQLLTAGAAAASGALFGGAGLRAAAQDAARTGKGLGAESSKLFLPADKDDLQPAAYDRLDLDWSKRRTRLLQERLKADYAGVLLTDRWNVIYFTGLWHTTTERMIYAFIPSEGEGPIWFYPALDRDLIESWWFADGEMYFDWHHAESGFPHLGEVVKGPKVDLWEWAAEGLKRRGYTRRKLAADAELVPSVQKKIVRTLGRAMSDMSAACMNMRMRKTPEELALARRAYAYFDRIHAFARDLLLTHGTDLIDYDIASAAEKYGTDLVMADIVRDGGPHMAVGITIGVGCRAGKATSYPHPNQFHHNKVERGQALQIAGVVRIGGCGGELYRPCMIRPYTDHMKKIWTVNRDACLMQKDLSCAGTPCQDVACAIHRFQVEQGVQNTFITGRRTARVRKATSRPGSRSAMKRSSIRACAFRSSLVCSIPKPASVRTSPTCSRLCPRDRLCRCRGCRGARSGRSSTFCLYTKRRCS</sequence>
<dbReference type="InterPro" id="IPR006311">
    <property type="entry name" value="TAT_signal"/>
</dbReference>
<keyword evidence="1" id="KW-0645">Protease</keyword>
<dbReference type="PROSITE" id="PS51318">
    <property type="entry name" value="TAT"/>
    <property type="match status" value="1"/>
</dbReference>
<evidence type="ECO:0000313" key="1">
    <source>
        <dbReference type="EMBL" id="SNT72440.1"/>
    </source>
</evidence>
<dbReference type="PANTHER" id="PTHR46112:SF2">
    <property type="entry name" value="XAA-PRO AMINOPEPTIDASE P-RELATED"/>
    <property type="match status" value="1"/>
</dbReference>
<dbReference type="InterPro" id="IPR029149">
    <property type="entry name" value="Creatin/AminoP/Spt16_N"/>
</dbReference>
<dbReference type="InterPro" id="IPR050659">
    <property type="entry name" value="Peptidase_M24B"/>
</dbReference>
<name>A0A239PQM3_9PROT</name>
<dbReference type="SUPFAM" id="SSF53092">
    <property type="entry name" value="Creatinase/prolidase N-terminal domain"/>
    <property type="match status" value="1"/>
</dbReference>
<protein>
    <submittedName>
        <fullName evidence="1">Xaa-Pro aminopeptidase</fullName>
    </submittedName>
</protein>
<dbReference type="EMBL" id="FZQA01000002">
    <property type="protein sequence ID" value="SNT72440.1"/>
    <property type="molecule type" value="Genomic_DNA"/>
</dbReference>
<keyword evidence="2" id="KW-1185">Reference proteome</keyword>
<dbReference type="InterPro" id="IPR036005">
    <property type="entry name" value="Creatinase/aminopeptidase-like"/>
</dbReference>
<proteinExistence type="predicted"/>
<dbReference type="Gene3D" id="3.90.230.10">
    <property type="entry name" value="Creatinase/methionine aminopeptidase superfamily"/>
    <property type="match status" value="1"/>
</dbReference>
<gene>
    <name evidence="1" type="ORF">SAMN06297382_1483</name>
</gene>
<reference evidence="1 2" key="1">
    <citation type="submission" date="2017-07" db="EMBL/GenBank/DDBJ databases">
        <authorList>
            <person name="Sun Z.S."/>
            <person name="Albrecht U."/>
            <person name="Echele G."/>
            <person name="Lee C.C."/>
        </authorList>
    </citation>
    <scope>NUCLEOTIDE SEQUENCE [LARGE SCALE GENOMIC DNA]</scope>
    <source>
        <strain evidence="1 2">CGMCC 1.12710</strain>
    </source>
</reference>
<organism evidence="1 2">
    <name type="scientific">Amphiplicatus metriothermophilus</name>
    <dbReference type="NCBI Taxonomy" id="1519374"/>
    <lineage>
        <taxon>Bacteria</taxon>
        <taxon>Pseudomonadati</taxon>
        <taxon>Pseudomonadota</taxon>
        <taxon>Alphaproteobacteria</taxon>
        <taxon>Parvularculales</taxon>
        <taxon>Parvularculaceae</taxon>
        <taxon>Amphiplicatus</taxon>
    </lineage>
</organism>
<dbReference type="AlphaFoldDB" id="A0A239PQM3"/>
<dbReference type="SUPFAM" id="SSF55920">
    <property type="entry name" value="Creatinase/aminopeptidase"/>
    <property type="match status" value="1"/>
</dbReference>